<evidence type="ECO:0000256" key="1">
    <source>
        <dbReference type="ARBA" id="ARBA00001946"/>
    </source>
</evidence>
<evidence type="ECO:0000259" key="5">
    <source>
        <dbReference type="PROSITE" id="PS51462"/>
    </source>
</evidence>
<dbReference type="GO" id="GO:0006742">
    <property type="term" value="P:NADP+ catabolic process"/>
    <property type="evidence" value="ECO:0007669"/>
    <property type="project" value="TreeGrafter"/>
</dbReference>
<evidence type="ECO:0000256" key="2">
    <source>
        <dbReference type="ARBA" id="ARBA00022723"/>
    </source>
</evidence>
<keyword evidence="7" id="KW-1185">Reference proteome</keyword>
<evidence type="ECO:0000256" key="3">
    <source>
        <dbReference type="ARBA" id="ARBA00022801"/>
    </source>
</evidence>
<dbReference type="InterPro" id="IPR000086">
    <property type="entry name" value="NUDIX_hydrolase_dom"/>
</dbReference>
<feature type="domain" description="Nudix hydrolase" evidence="5">
    <location>
        <begin position="33"/>
        <end position="169"/>
    </location>
</feature>
<dbReference type="GO" id="GO:0019677">
    <property type="term" value="P:NAD+ catabolic process"/>
    <property type="evidence" value="ECO:0007669"/>
    <property type="project" value="TreeGrafter"/>
</dbReference>
<dbReference type="AlphaFoldDB" id="A0A563DKD3"/>
<dbReference type="Gene3D" id="3.90.79.10">
    <property type="entry name" value="Nucleoside Triphosphate Pyrophosphohydrolase"/>
    <property type="match status" value="1"/>
</dbReference>
<protein>
    <submittedName>
        <fullName evidence="6">NUDIX domain-containing protein</fullName>
    </submittedName>
</protein>
<dbReference type="InterPro" id="IPR050241">
    <property type="entry name" value="NAD-cap_RNA_hydrolase_NudC"/>
</dbReference>
<sequence>MKFSFQYCPNCKNSKLRIENESKITCSSCNFEYYHNVAGAVAVIIQNKDKILFTVRNKNPQAGMLDLPGGFIDPKETAENACKRELNEELNISIDESKLKYLNSNPNTYLYKEILYNTIDLFYLYRDDKLEITDFDSLELKGFVWKSLDEIKLEELAFESQKKSLSLIMKNK</sequence>
<keyword evidence="2" id="KW-0479">Metal-binding</keyword>
<evidence type="ECO:0000313" key="7">
    <source>
        <dbReference type="Proteomes" id="UP000319499"/>
    </source>
</evidence>
<dbReference type="GO" id="GO:0005829">
    <property type="term" value="C:cytosol"/>
    <property type="evidence" value="ECO:0007669"/>
    <property type="project" value="TreeGrafter"/>
</dbReference>
<gene>
    <name evidence="6" type="ORF">ETU09_01170</name>
</gene>
<proteinExistence type="predicted"/>
<dbReference type="PROSITE" id="PS00893">
    <property type="entry name" value="NUDIX_BOX"/>
    <property type="match status" value="1"/>
</dbReference>
<dbReference type="EMBL" id="SELH01000011">
    <property type="protein sequence ID" value="TWP30640.1"/>
    <property type="molecule type" value="Genomic_DNA"/>
</dbReference>
<keyword evidence="3" id="KW-0378">Hydrolase</keyword>
<evidence type="ECO:0000256" key="4">
    <source>
        <dbReference type="ARBA" id="ARBA00022842"/>
    </source>
</evidence>
<dbReference type="PROSITE" id="PS51462">
    <property type="entry name" value="NUDIX"/>
    <property type="match status" value="1"/>
</dbReference>
<dbReference type="Pfam" id="PF00293">
    <property type="entry name" value="NUDIX"/>
    <property type="match status" value="1"/>
</dbReference>
<dbReference type="PANTHER" id="PTHR42904">
    <property type="entry name" value="NUDIX HYDROLASE, NUDC SUBFAMILY"/>
    <property type="match status" value="1"/>
</dbReference>
<accession>A0A563DKD3</accession>
<dbReference type="RefSeq" id="WP_146291304.1">
    <property type="nucleotide sequence ID" value="NZ_SELH01000011.1"/>
</dbReference>
<name>A0A563DKD3_9FLAO</name>
<dbReference type="OrthoDB" id="9786141at2"/>
<comment type="cofactor">
    <cofactor evidence="1">
        <name>Mg(2+)</name>
        <dbReference type="ChEBI" id="CHEBI:18420"/>
    </cofactor>
</comment>
<dbReference type="PANTHER" id="PTHR42904:SF12">
    <property type="entry name" value="ADP-RIBOSE PYROPHOSPHATASE-RELATED"/>
    <property type="match status" value="1"/>
</dbReference>
<dbReference type="Proteomes" id="UP000319499">
    <property type="component" value="Unassembled WGS sequence"/>
</dbReference>
<dbReference type="GO" id="GO:0046872">
    <property type="term" value="F:metal ion binding"/>
    <property type="evidence" value="ECO:0007669"/>
    <property type="project" value="UniProtKB-KW"/>
</dbReference>
<organism evidence="6 7">
    <name type="scientific">Apibacter muscae</name>
    <dbReference type="NCBI Taxonomy" id="2509004"/>
    <lineage>
        <taxon>Bacteria</taxon>
        <taxon>Pseudomonadati</taxon>
        <taxon>Bacteroidota</taxon>
        <taxon>Flavobacteriia</taxon>
        <taxon>Flavobacteriales</taxon>
        <taxon>Weeksellaceae</taxon>
        <taxon>Apibacter</taxon>
    </lineage>
</organism>
<reference evidence="6 7" key="1">
    <citation type="submission" date="2019-02" db="EMBL/GenBank/DDBJ databases">
        <title>Apibacter muscae sp. nov.: a novel member of the house fly microbiota.</title>
        <authorList>
            <person name="Park R."/>
        </authorList>
    </citation>
    <scope>NUCLEOTIDE SEQUENCE [LARGE SCALE GENOMIC DNA]</scope>
    <source>
        <strain evidence="6 7">AL1</strain>
    </source>
</reference>
<comment type="caution">
    <text evidence="6">The sequence shown here is derived from an EMBL/GenBank/DDBJ whole genome shotgun (WGS) entry which is preliminary data.</text>
</comment>
<dbReference type="InterPro" id="IPR015797">
    <property type="entry name" value="NUDIX_hydrolase-like_dom_sf"/>
</dbReference>
<dbReference type="GO" id="GO:0035529">
    <property type="term" value="F:NADH pyrophosphatase activity"/>
    <property type="evidence" value="ECO:0007669"/>
    <property type="project" value="TreeGrafter"/>
</dbReference>
<dbReference type="InterPro" id="IPR020084">
    <property type="entry name" value="NUDIX_hydrolase_CS"/>
</dbReference>
<dbReference type="SUPFAM" id="SSF55811">
    <property type="entry name" value="Nudix"/>
    <property type="match status" value="1"/>
</dbReference>
<keyword evidence="4" id="KW-0460">Magnesium</keyword>
<dbReference type="CDD" id="cd04681">
    <property type="entry name" value="NUDIX_Hydrolase"/>
    <property type="match status" value="1"/>
</dbReference>
<evidence type="ECO:0000313" key="6">
    <source>
        <dbReference type="EMBL" id="TWP30640.1"/>
    </source>
</evidence>